<evidence type="ECO:0000313" key="9">
    <source>
        <dbReference type="EMBL" id="WIM71331.1"/>
    </source>
</evidence>
<proteinExistence type="predicted"/>
<evidence type="ECO:0000256" key="7">
    <source>
        <dbReference type="SAM" id="Phobius"/>
    </source>
</evidence>
<evidence type="ECO:0000256" key="4">
    <source>
        <dbReference type="ARBA" id="ARBA00022692"/>
    </source>
</evidence>
<dbReference type="InterPro" id="IPR020846">
    <property type="entry name" value="MFS_dom"/>
</dbReference>
<feature type="transmembrane region" description="Helical" evidence="7">
    <location>
        <begin position="265"/>
        <end position="289"/>
    </location>
</feature>
<dbReference type="EMBL" id="CP126970">
    <property type="protein sequence ID" value="WIM71331.1"/>
    <property type="molecule type" value="Genomic_DNA"/>
</dbReference>
<dbReference type="RefSeq" id="WP_284875903.1">
    <property type="nucleotide sequence ID" value="NZ_CP126970.1"/>
</dbReference>
<feature type="transmembrane region" description="Helical" evidence="7">
    <location>
        <begin position="301"/>
        <end position="325"/>
    </location>
</feature>
<keyword evidence="10" id="KW-1185">Reference proteome</keyword>
<feature type="domain" description="Major facilitator superfamily (MFS) profile" evidence="8">
    <location>
        <begin position="1"/>
        <end position="357"/>
    </location>
</feature>
<dbReference type="InterPro" id="IPR011701">
    <property type="entry name" value="MFS"/>
</dbReference>
<dbReference type="PANTHER" id="PTHR23517">
    <property type="entry name" value="RESISTANCE PROTEIN MDTM, PUTATIVE-RELATED-RELATED"/>
    <property type="match status" value="1"/>
</dbReference>
<dbReference type="Pfam" id="PF07690">
    <property type="entry name" value="MFS_1"/>
    <property type="match status" value="1"/>
</dbReference>
<feature type="transmembrane region" description="Helical" evidence="7">
    <location>
        <begin position="331"/>
        <end position="352"/>
    </location>
</feature>
<feature type="transmembrane region" description="Helical" evidence="7">
    <location>
        <begin position="239"/>
        <end position="259"/>
    </location>
</feature>
<evidence type="ECO:0000256" key="6">
    <source>
        <dbReference type="ARBA" id="ARBA00023136"/>
    </source>
</evidence>
<sequence length="363" mass="38591">MTFVAGWFVDKFGYKIFVPICLLLLVVGEVFFGGAGLIGGGAFAVMIILARMIVGFGQAGYTNGTPPIIARIFSPEVRGSAQGRVVATAGIGTILVYLVFQPFIVQNDFRIAFWIMAALFALCFFLFIFLVPSNPEASDPAAAEAAAAAAAAPKKDVKITEAWSNRNALVLAVTLLLNNLVGVALLNWSNVMYVETFNPSTAALTVVMVGYGITLLVATWTAADVIKKFFSGREKQFMFMMRVIGAVFLVATVVVPLFVSGAAGFWISAICLWMSSMAIMWAFGVILMLPYQTIPVRIIGSAFAVINIGAFVGGIVQGSGIGILVDITGGYVVPFIVMAVLLLISGLVPFLLKNKTPEELAAG</sequence>
<accession>A0ABY8VQQ0</accession>
<dbReference type="CDD" id="cd06174">
    <property type="entry name" value="MFS"/>
    <property type="match status" value="1"/>
</dbReference>
<evidence type="ECO:0000259" key="8">
    <source>
        <dbReference type="PROSITE" id="PS50850"/>
    </source>
</evidence>
<evidence type="ECO:0000256" key="5">
    <source>
        <dbReference type="ARBA" id="ARBA00022989"/>
    </source>
</evidence>
<dbReference type="InterPro" id="IPR036259">
    <property type="entry name" value="MFS_trans_sf"/>
</dbReference>
<name>A0ABY8VQQ0_9CORY</name>
<keyword evidence="6 7" id="KW-0472">Membrane</keyword>
<feature type="transmembrane region" description="Helical" evidence="7">
    <location>
        <begin position="16"/>
        <end position="49"/>
    </location>
</feature>
<gene>
    <name evidence="9" type="ORF">QP029_06025</name>
</gene>
<comment type="subcellular location">
    <subcellularLocation>
        <location evidence="1">Cell membrane</location>
        <topology evidence="1">Multi-pass membrane protein</topology>
    </subcellularLocation>
</comment>
<keyword evidence="5 7" id="KW-1133">Transmembrane helix</keyword>
<evidence type="ECO:0000256" key="1">
    <source>
        <dbReference type="ARBA" id="ARBA00004651"/>
    </source>
</evidence>
<feature type="transmembrane region" description="Helical" evidence="7">
    <location>
        <begin position="111"/>
        <end position="131"/>
    </location>
</feature>
<evidence type="ECO:0000256" key="3">
    <source>
        <dbReference type="ARBA" id="ARBA00022475"/>
    </source>
</evidence>
<dbReference type="Gene3D" id="1.20.1250.20">
    <property type="entry name" value="MFS general substrate transporter like domains"/>
    <property type="match status" value="2"/>
</dbReference>
<dbReference type="InterPro" id="IPR050171">
    <property type="entry name" value="MFS_Transporters"/>
</dbReference>
<dbReference type="SUPFAM" id="SSF103473">
    <property type="entry name" value="MFS general substrate transporter"/>
    <property type="match status" value="1"/>
</dbReference>
<organism evidence="9 10">
    <name type="scientific">Corynebacterium suedekumii</name>
    <dbReference type="NCBI Taxonomy" id="3049801"/>
    <lineage>
        <taxon>Bacteria</taxon>
        <taxon>Bacillati</taxon>
        <taxon>Actinomycetota</taxon>
        <taxon>Actinomycetes</taxon>
        <taxon>Mycobacteriales</taxon>
        <taxon>Corynebacteriaceae</taxon>
        <taxon>Corynebacterium</taxon>
    </lineage>
</organism>
<feature type="transmembrane region" description="Helical" evidence="7">
    <location>
        <begin position="168"/>
        <end position="188"/>
    </location>
</feature>
<reference evidence="9 10" key="1">
    <citation type="submission" date="2023-05" db="EMBL/GenBank/DDBJ databases">
        <title>Corynebacterium suedekumii sp. nov. and Corynebacterium breve sp. nov. isolated from raw cow's milk.</title>
        <authorList>
            <person name="Baer M.K."/>
            <person name="Mehl L."/>
            <person name="Hellmuth R."/>
            <person name="Marke G."/>
            <person name="Lipski A."/>
        </authorList>
    </citation>
    <scope>NUCLEOTIDE SEQUENCE [LARGE SCALE GENOMIC DNA]</scope>
    <source>
        <strain evidence="9 10">LM112</strain>
    </source>
</reference>
<dbReference type="PROSITE" id="PS50850">
    <property type="entry name" value="MFS"/>
    <property type="match status" value="1"/>
</dbReference>
<evidence type="ECO:0000313" key="10">
    <source>
        <dbReference type="Proteomes" id="UP001238805"/>
    </source>
</evidence>
<dbReference type="Proteomes" id="UP001238805">
    <property type="component" value="Chromosome"/>
</dbReference>
<evidence type="ECO:0000256" key="2">
    <source>
        <dbReference type="ARBA" id="ARBA00022448"/>
    </source>
</evidence>
<feature type="transmembrane region" description="Helical" evidence="7">
    <location>
        <begin position="200"/>
        <end position="218"/>
    </location>
</feature>
<dbReference type="PANTHER" id="PTHR23517:SF3">
    <property type="entry name" value="INTEGRAL MEMBRANE TRANSPORT PROTEIN"/>
    <property type="match status" value="1"/>
</dbReference>
<protein>
    <submittedName>
        <fullName evidence="9">MFS transporter</fullName>
    </submittedName>
</protein>
<keyword evidence="4 7" id="KW-0812">Transmembrane</keyword>
<keyword evidence="3" id="KW-1003">Cell membrane</keyword>
<feature type="transmembrane region" description="Helical" evidence="7">
    <location>
        <begin position="85"/>
        <end position="105"/>
    </location>
</feature>
<keyword evidence="2" id="KW-0813">Transport</keyword>